<keyword evidence="1" id="KW-0540">Nuclease</keyword>
<keyword evidence="7" id="KW-0067">ATP-binding</keyword>
<evidence type="ECO:0000313" key="12">
    <source>
        <dbReference type="EMBL" id="GBG94103.1"/>
    </source>
</evidence>
<evidence type="ECO:0000256" key="6">
    <source>
        <dbReference type="ARBA" id="ARBA00022839"/>
    </source>
</evidence>
<feature type="domain" description="PD-(D/E)XK endonuclease-like" evidence="10">
    <location>
        <begin position="833"/>
        <end position="1051"/>
    </location>
</feature>
<evidence type="ECO:0000256" key="4">
    <source>
        <dbReference type="ARBA" id="ARBA00022801"/>
    </source>
</evidence>
<evidence type="ECO:0000259" key="10">
    <source>
        <dbReference type="Pfam" id="PF12705"/>
    </source>
</evidence>
<dbReference type="GO" id="GO:0006310">
    <property type="term" value="P:DNA recombination"/>
    <property type="evidence" value="ECO:0007669"/>
    <property type="project" value="TreeGrafter"/>
</dbReference>
<gene>
    <name evidence="12" type="primary">addB</name>
    <name evidence="12" type="ORF">LFYK43_05620</name>
</gene>
<evidence type="ECO:0000259" key="11">
    <source>
        <dbReference type="Pfam" id="PF21445"/>
    </source>
</evidence>
<evidence type="ECO:0000256" key="2">
    <source>
        <dbReference type="ARBA" id="ARBA00022741"/>
    </source>
</evidence>
<comment type="caution">
    <text evidence="12">The sequence shown here is derived from an EMBL/GenBank/DDBJ whole genome shotgun (WGS) entry which is preliminary data.</text>
</comment>
<dbReference type="AlphaFoldDB" id="A0A401IRE4"/>
<proteinExistence type="predicted"/>
<organism evidence="12 13">
    <name type="scientific">Ligilactobacillus salitolerans</name>
    <dbReference type="NCBI Taxonomy" id="1808352"/>
    <lineage>
        <taxon>Bacteria</taxon>
        <taxon>Bacillati</taxon>
        <taxon>Bacillota</taxon>
        <taxon>Bacilli</taxon>
        <taxon>Lactobacillales</taxon>
        <taxon>Lactobacillaceae</taxon>
        <taxon>Ligilactobacillus</taxon>
    </lineage>
</organism>
<keyword evidence="13" id="KW-1185">Reference proteome</keyword>
<dbReference type="Proteomes" id="UP000286848">
    <property type="component" value="Unassembled WGS sequence"/>
</dbReference>
<evidence type="ECO:0000313" key="13">
    <source>
        <dbReference type="Proteomes" id="UP000286848"/>
    </source>
</evidence>
<evidence type="ECO:0000256" key="9">
    <source>
        <dbReference type="ARBA" id="ARBA00023204"/>
    </source>
</evidence>
<dbReference type="GO" id="GO:0006281">
    <property type="term" value="P:DNA repair"/>
    <property type="evidence" value="ECO:0007669"/>
    <property type="project" value="UniProtKB-KW"/>
</dbReference>
<dbReference type="InterPro" id="IPR027417">
    <property type="entry name" value="P-loop_NTPase"/>
</dbReference>
<dbReference type="PANTHER" id="PTHR30591">
    <property type="entry name" value="RECBCD ENZYME SUBUNIT RECC"/>
    <property type="match status" value="1"/>
</dbReference>
<dbReference type="Gene3D" id="3.40.50.300">
    <property type="entry name" value="P-loop containing nucleotide triphosphate hydrolases"/>
    <property type="match status" value="4"/>
</dbReference>
<evidence type="ECO:0000256" key="7">
    <source>
        <dbReference type="ARBA" id="ARBA00022840"/>
    </source>
</evidence>
<dbReference type="OrthoDB" id="9758506at2"/>
<dbReference type="Pfam" id="PF12705">
    <property type="entry name" value="PDDEXK_1"/>
    <property type="match status" value="1"/>
</dbReference>
<evidence type="ECO:0000256" key="3">
    <source>
        <dbReference type="ARBA" id="ARBA00022763"/>
    </source>
</evidence>
<accession>A0A401IRE4</accession>
<keyword evidence="9" id="KW-0234">DNA repair</keyword>
<dbReference type="GO" id="GO:0005524">
    <property type="term" value="F:ATP binding"/>
    <property type="evidence" value="ECO:0007669"/>
    <property type="project" value="UniProtKB-KW"/>
</dbReference>
<name>A0A401IRE4_9LACO</name>
<dbReference type="GO" id="GO:0003677">
    <property type="term" value="F:DNA binding"/>
    <property type="evidence" value="ECO:0007669"/>
    <property type="project" value="UniProtKB-KW"/>
</dbReference>
<keyword evidence="8" id="KW-0238">DNA-binding</keyword>
<dbReference type="Pfam" id="PF21445">
    <property type="entry name" value="ADDB_N"/>
    <property type="match status" value="1"/>
</dbReference>
<feature type="domain" description="ATP-dependent helicase/deoxyribonuclease subunit B N-terminal" evidence="11">
    <location>
        <begin position="5"/>
        <end position="299"/>
    </location>
</feature>
<dbReference type="GO" id="GO:0004386">
    <property type="term" value="F:helicase activity"/>
    <property type="evidence" value="ECO:0007669"/>
    <property type="project" value="UniProtKB-KW"/>
</dbReference>
<sequence>MSLGFIYGKAGSDRKSLIFRQLERWQADKDVVEIFEIVPDHIKFESEVQVLDSLRQAQGSNEKMFASATVQTFSFSRLMWYFLKEKPALTKTRLTTTGLTMVVSHILHELEADDLYVFTRERNSPGFSKKLAEQLLELKLGGFVPTDIQGYADQLTEAPVGEAEDLGRRLHDLAIVYTKFEQYISGKYLDTADSLDALINYLEQVDLSHSCFMIEGFENFNAKEKEIIAVLIRRAKAVQISLVLDHKYVDQPPTADELFYQSGKIYYQFTQLAHAEQIPLQVDQIAYTPRVSPELLSLEQYWIDSQTLAPMGKYKLTDKEKISLAQTSDRVREVRYVAAKIRQLVFSGEYRYRDILILTPQQDKYANLLENLFSEYEIPVFTDLNKTMANHPLVEFVLALFDVKEQNFSYRSVMRLLKTELFVPNVEEEHWSLGTFRNTLDLLENCILQNGYFSSKDWASDQLWTVETCGMQPNETPEEHTRREQRLANNRYVNHLRALVYEQLEDFYQKIARVKTGREFAAALINFLDKIGVPQRLQGWQASAAKDLANDPERLTGSISDVSRHEEVWNTLCSLLDEYVTALGDEQVDIAEFISLIQTGFENAKYSQVPSTLDQVIFSESGVVQMENRRVLFFMGVNDTVMPRSYENNALLSDFDRDEFERLSKIDGEDKYLPETAAMQMAEEPFANYLSFMSISERIFFTYPVTDNDGQTLKLSPYIDRIKKAFNLQIKRADTLLDPKTEEIESLLGTARTALGELVTVSRDAFHDGQELNSVWRGLYSFLKNKLPQQTARLLSSLGFANEILPGYKTSEDGHKYLDPAIVEQLYGAKINTSISKLETFFADPYQYFLQYGLKLRPRQEYTLQPADTGEYFHQVMEYFFSNVMAKGVGLANLKPAEFDALLSLSFQQVETQLGGKVLSSTARYRYIKRQLNQTSRQVAAAIMRQRKQQQIYTVKTETNFGEQQGLPPLIYADNLQTTEHQMVLRGRIDRIDLVIGQDGKIYFNVVDYKSGDPERKMDHFLLRSFNGLSLQLLTYLRALQQAAENGQLKHLLQEKQLGDLNLPANYALELGSASYLHLFDPVIKATEKKRAEKLDKSFMYKGIFRRGEDNSEKQNGFLLALDQEIGSAIAGGQSGSSRNYPVKYVKGKKEFKSSSSKSLLLTWEQIRQLLEFNDLKIEEARSKIFAGMIDLAPYRLDNSSGLDYSDYQEIMMFDPLLEQNNYHKIDKLSEDQIWQEIQRELKERGSLR</sequence>
<reference evidence="12 13" key="1">
    <citation type="journal article" date="2019" name="Int. J. Syst. Evol. Microbiol.">
        <title>Lactobacillus salitolerans sp. nov., a novel lactic acid bacterium isolated from spent mushroom substrates.</title>
        <authorList>
            <person name="Tohno M."/>
            <person name="Tanizawa Y."/>
            <person name="Kojima Y."/>
            <person name="Sakamoto M."/>
            <person name="Nakamura Y."/>
            <person name="Ohkuma M."/>
            <person name="Kobayashi H."/>
        </authorList>
    </citation>
    <scope>NUCLEOTIDE SEQUENCE [LARGE SCALE GENOMIC DNA]</scope>
    <source>
        <strain evidence="12 13">YK43</strain>
    </source>
</reference>
<keyword evidence="4" id="KW-0378">Hydrolase</keyword>
<dbReference type="GO" id="GO:0004527">
    <property type="term" value="F:exonuclease activity"/>
    <property type="evidence" value="ECO:0007669"/>
    <property type="project" value="UniProtKB-KW"/>
</dbReference>
<keyword evidence="3" id="KW-0227">DNA damage</keyword>
<dbReference type="InterPro" id="IPR038726">
    <property type="entry name" value="PDDEXK_AddAB-type"/>
</dbReference>
<evidence type="ECO:0000256" key="8">
    <source>
        <dbReference type="ARBA" id="ARBA00023125"/>
    </source>
</evidence>
<dbReference type="PANTHER" id="PTHR30591:SF1">
    <property type="entry name" value="RECBCD ENZYME SUBUNIT RECC"/>
    <property type="match status" value="1"/>
</dbReference>
<evidence type="ECO:0000256" key="1">
    <source>
        <dbReference type="ARBA" id="ARBA00022722"/>
    </source>
</evidence>
<dbReference type="InterPro" id="IPR049035">
    <property type="entry name" value="ADDB_N"/>
</dbReference>
<evidence type="ECO:0000256" key="5">
    <source>
        <dbReference type="ARBA" id="ARBA00022806"/>
    </source>
</evidence>
<keyword evidence="2" id="KW-0547">Nucleotide-binding</keyword>
<keyword evidence="5 12" id="KW-0347">Helicase</keyword>
<dbReference type="SUPFAM" id="SSF52540">
    <property type="entry name" value="P-loop containing nucleoside triphosphate hydrolases"/>
    <property type="match status" value="1"/>
</dbReference>
<dbReference type="EMBL" id="BFFP01000006">
    <property type="protein sequence ID" value="GBG94103.1"/>
    <property type="molecule type" value="Genomic_DNA"/>
</dbReference>
<protein>
    <submittedName>
        <fullName evidence="12">ATP-dependent helicase/nuclease subunit B</fullName>
    </submittedName>
</protein>
<dbReference type="RefSeq" id="WP_124975205.1">
    <property type="nucleotide sequence ID" value="NZ_BFFP01000006.1"/>
</dbReference>
<keyword evidence="6" id="KW-0269">Exonuclease</keyword>